<dbReference type="Gene3D" id="3.40.50.300">
    <property type="entry name" value="P-loop containing nucleotide triphosphate hydrolases"/>
    <property type="match status" value="1"/>
</dbReference>
<comment type="caution">
    <text evidence="1">The sequence shown here is derived from an EMBL/GenBank/DDBJ whole genome shotgun (WGS) entry which is preliminary data.</text>
</comment>
<evidence type="ECO:0000313" key="2">
    <source>
        <dbReference type="Proteomes" id="UP000774326"/>
    </source>
</evidence>
<dbReference type="InterPro" id="IPR027417">
    <property type="entry name" value="P-loop_NTPase"/>
</dbReference>
<dbReference type="GO" id="GO:0097196">
    <property type="term" value="C:Shu complex"/>
    <property type="evidence" value="ECO:0007669"/>
    <property type="project" value="InterPro"/>
</dbReference>
<accession>A0A9P8TQQ3</accession>
<reference evidence="1" key="1">
    <citation type="journal article" date="2021" name="Open Biol.">
        <title>Shared evolutionary footprints suggest mitochondrial oxidative damage underlies multiple complex I losses in fungi.</title>
        <authorList>
            <person name="Schikora-Tamarit M.A."/>
            <person name="Marcet-Houben M."/>
            <person name="Nosek J."/>
            <person name="Gabaldon T."/>
        </authorList>
    </citation>
    <scope>NUCLEOTIDE SEQUENCE</scope>
    <source>
        <strain evidence="1">CBS2887</strain>
    </source>
</reference>
<dbReference type="GO" id="GO:0005634">
    <property type="term" value="C:nucleus"/>
    <property type="evidence" value="ECO:0007669"/>
    <property type="project" value="InterPro"/>
</dbReference>
<dbReference type="Proteomes" id="UP000774326">
    <property type="component" value="Unassembled WGS sequence"/>
</dbReference>
<proteinExistence type="predicted"/>
<organism evidence="1 2">
    <name type="scientific">Wickerhamomyces pijperi</name>
    <name type="common">Yeast</name>
    <name type="synonym">Pichia pijperi</name>
    <dbReference type="NCBI Taxonomy" id="599730"/>
    <lineage>
        <taxon>Eukaryota</taxon>
        <taxon>Fungi</taxon>
        <taxon>Dikarya</taxon>
        <taxon>Ascomycota</taxon>
        <taxon>Saccharomycotina</taxon>
        <taxon>Saccharomycetes</taxon>
        <taxon>Phaffomycetales</taxon>
        <taxon>Wickerhamomycetaceae</taxon>
        <taxon>Wickerhamomyces</taxon>
    </lineage>
</organism>
<dbReference type="AlphaFoldDB" id="A0A9P8TQQ3"/>
<dbReference type="InterPro" id="IPR031779">
    <property type="entry name" value="Psy3"/>
</dbReference>
<reference evidence="1" key="2">
    <citation type="submission" date="2021-01" db="EMBL/GenBank/DDBJ databases">
        <authorList>
            <person name="Schikora-Tamarit M.A."/>
        </authorList>
    </citation>
    <scope>NUCLEOTIDE SEQUENCE</scope>
    <source>
        <strain evidence="1">CBS2887</strain>
    </source>
</reference>
<evidence type="ECO:0000313" key="1">
    <source>
        <dbReference type="EMBL" id="KAH3687560.1"/>
    </source>
</evidence>
<dbReference type="GO" id="GO:0000725">
    <property type="term" value="P:recombinational repair"/>
    <property type="evidence" value="ECO:0007669"/>
    <property type="project" value="InterPro"/>
</dbReference>
<protein>
    <submittedName>
        <fullName evidence="1">Uncharacterized protein</fullName>
    </submittedName>
</protein>
<dbReference type="EMBL" id="JAEUBG010000740">
    <property type="protein sequence ID" value="KAH3687560.1"/>
    <property type="molecule type" value="Genomic_DNA"/>
</dbReference>
<name>A0A9P8TQQ3_WICPI</name>
<dbReference type="Pfam" id="PF16836">
    <property type="entry name" value="PSY3"/>
    <property type="match status" value="1"/>
</dbReference>
<sequence length="319" mass="35926">MDLLKSLQPIPLRTVHITLPYHTSLNSPYPFSGQTHINKDQNSNNNSTLIHIIDTSSKVRHGVIKDIILETYNTTSSNSPGITVIFDLLDHWTMNNLNFSEIQSQLSSDQRERIIVIPSESCDDFDSLLLQLSMIQSGEFFPKELRCHSVSLVIIDGLNLLNWGVIKDCKPNKVKIPGGKDQDQDILKVLSENYRLLSALLLEIRSFYNCSIITTSFDHTYGIKTFSNGSKKLQSNPTLRDELSYTSGTGINGVPVTGYLEFFKHVYYVRKVKDRVSGAESVVGKYFPLMRLQTEGAEANIMNLRGKVLLILNSKVVNK</sequence>
<keyword evidence="2" id="KW-1185">Reference proteome</keyword>
<gene>
    <name evidence="1" type="ORF">WICPIJ_001461</name>
</gene>